<comment type="subcellular location">
    <subcellularLocation>
        <location evidence="2">Cell membrane</location>
        <topology evidence="2">Multi-pass membrane protein</topology>
    </subcellularLocation>
    <subcellularLocation>
        <location evidence="1">Cytoplasm</location>
    </subcellularLocation>
</comment>
<dbReference type="PANTHER" id="PTHR45008">
    <property type="entry name" value="PTS SYSTEM GLUCOSE-SPECIFIC EIIA COMPONENT"/>
    <property type="match status" value="1"/>
</dbReference>
<evidence type="ECO:0000256" key="8">
    <source>
        <dbReference type="SAM" id="Phobius"/>
    </source>
</evidence>
<reference evidence="11" key="2">
    <citation type="journal article" date="2020" name="Int. Dairy J.">
        <title>Lactic acid bacterial diversity in Brie cheese focusing on salt concentration and pH of isolation medium and characterisation of halophilic and alkaliphilic lactic acid bacterial isolates.</title>
        <authorList>
            <person name="Unno R."/>
            <person name="Matsutani M."/>
            <person name="Suzuki T."/>
            <person name="Kodama K."/>
            <person name="Matsushita H."/>
            <person name="Yamasato K."/>
            <person name="Koizumi Y."/>
            <person name="Ishikawa M."/>
        </authorList>
    </citation>
    <scope>NUCLEOTIDE SEQUENCE</scope>
    <source>
        <strain evidence="11">7C1</strain>
        <strain evidence="10">8C4</strain>
    </source>
</reference>
<evidence type="ECO:0000256" key="4">
    <source>
        <dbReference type="ARBA" id="ARBA00022597"/>
    </source>
</evidence>
<dbReference type="GeneID" id="69984506"/>
<dbReference type="InterPro" id="IPR050890">
    <property type="entry name" value="PTS_EIIA_component"/>
</dbReference>
<feature type="domain" description="PTS EIIA type-1" evidence="9">
    <location>
        <begin position="143"/>
        <end position="247"/>
    </location>
</feature>
<gene>
    <name evidence="10" type="ORF">TK11N_07590</name>
    <name evidence="11" type="ORF">TK2N_08290</name>
</gene>
<dbReference type="RefSeq" id="WP_124005122.1">
    <property type="nucleotide sequence ID" value="NZ_BJYN01000011.1"/>
</dbReference>
<dbReference type="FunFam" id="2.70.70.10:FF:000001">
    <property type="entry name" value="PTS system glucose-specific IIA component"/>
    <property type="match status" value="1"/>
</dbReference>
<keyword evidence="8" id="KW-0812">Transmembrane</keyword>
<protein>
    <recommendedName>
        <fullName evidence="9">PTS EIIA type-1 domain-containing protein</fullName>
    </recommendedName>
</protein>
<accession>A0AAN4RLJ7</accession>
<evidence type="ECO:0000256" key="2">
    <source>
        <dbReference type="ARBA" id="ARBA00004651"/>
    </source>
</evidence>
<feature type="transmembrane region" description="Helical" evidence="8">
    <location>
        <begin position="48"/>
        <end position="70"/>
    </location>
</feature>
<evidence type="ECO:0000313" key="13">
    <source>
        <dbReference type="Proteomes" id="UP000886607"/>
    </source>
</evidence>
<evidence type="ECO:0000259" key="9">
    <source>
        <dbReference type="PROSITE" id="PS51093"/>
    </source>
</evidence>
<keyword evidence="8" id="KW-0472">Membrane</keyword>
<dbReference type="GO" id="GO:0005737">
    <property type="term" value="C:cytoplasm"/>
    <property type="evidence" value="ECO:0007669"/>
    <property type="project" value="UniProtKB-SubCell"/>
</dbReference>
<comment type="caution">
    <text evidence="11">The sequence shown here is derived from an EMBL/GenBank/DDBJ whole genome shotgun (WGS) entry which is preliminary data.</text>
</comment>
<evidence type="ECO:0000256" key="3">
    <source>
        <dbReference type="ARBA" id="ARBA00022448"/>
    </source>
</evidence>
<evidence type="ECO:0000256" key="6">
    <source>
        <dbReference type="ARBA" id="ARBA00022683"/>
    </source>
</evidence>
<dbReference type="Proteomes" id="UP000886607">
    <property type="component" value="Unassembled WGS sequence"/>
</dbReference>
<keyword evidence="4" id="KW-0762">Sugar transport</keyword>
<evidence type="ECO:0000256" key="5">
    <source>
        <dbReference type="ARBA" id="ARBA00022679"/>
    </source>
</evidence>
<evidence type="ECO:0000313" key="12">
    <source>
        <dbReference type="Proteomes" id="UP000886597"/>
    </source>
</evidence>
<proteinExistence type="predicted"/>
<dbReference type="GO" id="GO:0009401">
    <property type="term" value="P:phosphoenolpyruvate-dependent sugar phosphotransferase system"/>
    <property type="evidence" value="ECO:0007669"/>
    <property type="project" value="UniProtKB-KW"/>
</dbReference>
<dbReference type="Proteomes" id="UP000886597">
    <property type="component" value="Unassembled WGS sequence"/>
</dbReference>
<keyword evidence="7" id="KW-0418">Kinase</keyword>
<evidence type="ECO:0000256" key="1">
    <source>
        <dbReference type="ARBA" id="ARBA00004496"/>
    </source>
</evidence>
<dbReference type="SUPFAM" id="SSF51261">
    <property type="entry name" value="Duplicated hybrid motif"/>
    <property type="match status" value="1"/>
</dbReference>
<feature type="transmembrane region" description="Helical" evidence="8">
    <location>
        <begin position="20"/>
        <end position="41"/>
    </location>
</feature>
<dbReference type="Pfam" id="PF00358">
    <property type="entry name" value="PTS_EIIA_1"/>
    <property type="match status" value="1"/>
</dbReference>
<dbReference type="NCBIfam" id="TIGR00830">
    <property type="entry name" value="PTBA"/>
    <property type="match status" value="1"/>
</dbReference>
<dbReference type="InterPro" id="IPR001127">
    <property type="entry name" value="PTS_EIIA_1_perm"/>
</dbReference>
<dbReference type="GO" id="GO:0016301">
    <property type="term" value="F:kinase activity"/>
    <property type="evidence" value="ECO:0007669"/>
    <property type="project" value="UniProtKB-KW"/>
</dbReference>
<dbReference type="PROSITE" id="PS51093">
    <property type="entry name" value="PTS_EIIA_TYPE_1"/>
    <property type="match status" value="1"/>
</dbReference>
<keyword evidence="5" id="KW-0808">Transferase</keyword>
<dbReference type="EMBL" id="BKBQ01000009">
    <property type="protein sequence ID" value="GEQ53985.1"/>
    <property type="molecule type" value="Genomic_DNA"/>
</dbReference>
<evidence type="ECO:0000313" key="10">
    <source>
        <dbReference type="EMBL" id="GEQ48907.1"/>
    </source>
</evidence>
<dbReference type="PANTHER" id="PTHR45008:SF1">
    <property type="entry name" value="PTS SYSTEM GLUCOSE-SPECIFIC EIIA COMPONENT"/>
    <property type="match status" value="1"/>
</dbReference>
<evidence type="ECO:0000256" key="7">
    <source>
        <dbReference type="ARBA" id="ARBA00022777"/>
    </source>
</evidence>
<dbReference type="GO" id="GO:0005886">
    <property type="term" value="C:plasma membrane"/>
    <property type="evidence" value="ECO:0007669"/>
    <property type="project" value="UniProtKB-SubCell"/>
</dbReference>
<dbReference type="InterPro" id="IPR011055">
    <property type="entry name" value="Dup_hybrid_motif"/>
</dbReference>
<organism evidence="11 12">
    <name type="scientific">Tetragenococcus koreensis</name>
    <dbReference type="NCBI Taxonomy" id="290335"/>
    <lineage>
        <taxon>Bacteria</taxon>
        <taxon>Bacillati</taxon>
        <taxon>Bacillota</taxon>
        <taxon>Bacilli</taxon>
        <taxon>Lactobacillales</taxon>
        <taxon>Enterococcaceae</taxon>
        <taxon>Tetragenococcus</taxon>
    </lineage>
</organism>
<keyword evidence="8" id="KW-1133">Transmembrane helix</keyword>
<keyword evidence="13" id="KW-1185">Reference proteome</keyword>
<reference evidence="11" key="1">
    <citation type="submission" date="2019-08" db="EMBL/GenBank/DDBJ databases">
        <authorList>
            <person name="Ishikawa M."/>
            <person name="Suzuki T."/>
            <person name="Matsutani M."/>
        </authorList>
    </citation>
    <scope>NUCLEOTIDE SEQUENCE</scope>
    <source>
        <strain evidence="11">7C1</strain>
        <strain evidence="10">8C4</strain>
    </source>
</reference>
<evidence type="ECO:0000313" key="11">
    <source>
        <dbReference type="EMBL" id="GEQ53985.1"/>
    </source>
</evidence>
<dbReference type="KEGG" id="tkr:C7K43_00960"/>
<name>A0AAN4RLJ7_9ENTE</name>
<dbReference type="Gene3D" id="2.70.70.10">
    <property type="entry name" value="Glucose Permease (Domain IIA)"/>
    <property type="match status" value="1"/>
</dbReference>
<sequence length="274" mass="30832">MKDKVFSKLKPLYTLFDTWLKIDAVLVFFSSFSLLLSWNLLTSTRENLLSLTFLGTISFIMFYLVFHFMINKFNPTFRQLSTDRSIHLSIAGLFGISNTSKTPTLKNNGQKKTTNNQKTTKGSAIPLYPLAKGGLKEIEEVDDEIYSKKTLGDGFAIAPSEGKVHSPVNGKIVSLFPTKHAIGIKDENDIEYLVHMGIDTIDLNGHGFQTFVEQDQKVKAGDLLTEMDLDYISTHRKNTDIIFITLSQDLIDSLEIDEDKKVDLDESIGQIVLK</sequence>
<dbReference type="EMBL" id="BKBO01000008">
    <property type="protein sequence ID" value="GEQ48907.1"/>
    <property type="molecule type" value="Genomic_DNA"/>
</dbReference>
<keyword evidence="3" id="KW-0813">Transport</keyword>
<keyword evidence="6" id="KW-0598">Phosphotransferase system</keyword>
<dbReference type="AlphaFoldDB" id="A0AAN4RLJ7"/>